<dbReference type="Proteomes" id="UP000602745">
    <property type="component" value="Unassembled WGS sequence"/>
</dbReference>
<evidence type="ECO:0000313" key="6">
    <source>
        <dbReference type="EMBL" id="GGE43469.1"/>
    </source>
</evidence>
<comment type="similarity">
    <text evidence="1">Belongs to the leucine-binding protein family.</text>
</comment>
<dbReference type="Gene3D" id="3.40.50.2300">
    <property type="match status" value="2"/>
</dbReference>
<reference evidence="6" key="1">
    <citation type="journal article" date="2014" name="Int. J. Syst. Evol. Microbiol.">
        <title>Complete genome sequence of Corynebacterium casei LMG S-19264T (=DSM 44701T), isolated from a smear-ripened cheese.</title>
        <authorList>
            <consortium name="US DOE Joint Genome Institute (JGI-PGF)"/>
            <person name="Walter F."/>
            <person name="Albersmeier A."/>
            <person name="Kalinowski J."/>
            <person name="Ruckert C."/>
        </authorList>
    </citation>
    <scope>NUCLEOTIDE SEQUENCE</scope>
    <source>
        <strain evidence="6">CCM 7684</strain>
    </source>
</reference>
<feature type="chain" id="PRO_5035166677" evidence="4">
    <location>
        <begin position="28"/>
        <end position="402"/>
    </location>
</feature>
<evidence type="ECO:0000259" key="5">
    <source>
        <dbReference type="Pfam" id="PF13458"/>
    </source>
</evidence>
<evidence type="ECO:0000256" key="2">
    <source>
        <dbReference type="ARBA" id="ARBA00022729"/>
    </source>
</evidence>
<sequence>MHIMKLGIRPLLAGLVLAAAGSTSSFAQDKLLIGAPLPVTGALSPEGTKLKQGYELWQDQVNAAGGIKVGDQQLKVELRYYDYQSATPRAIQLAEKLITDDKVNFLFSPFGSGATKATSAVAEKYGVPMIASSASSVEVFDQGYKNLFGVYTDNSTFSEPIAELVKTKLPDAKRVAILARNDLYPLSLANEFEKSAKKRGLEVVFFEKYAIGTLDHASALTQLRATNPDWIIVTGYINDLITVRKQAADLRISGSVFTLINGPAYQEWIDAVGPLAENVTTASWFHPVVKYQSDDVFGSSAKFVELFKQKYGSEPDFTQASGAAVGVVLQLAIERAGSTDHDKVRTELQKGGFKTFFGPISFAPSGIANSYVPPVLQIQNGKVEVVVPQEIATSEFRTAPQN</sequence>
<dbReference type="InterPro" id="IPR028082">
    <property type="entry name" value="Peripla_BP_I"/>
</dbReference>
<feature type="domain" description="Leucine-binding protein" evidence="5">
    <location>
        <begin position="33"/>
        <end position="364"/>
    </location>
</feature>
<gene>
    <name evidence="6" type="ORF">GCM10007276_20900</name>
</gene>
<dbReference type="AlphaFoldDB" id="A0A8J2YHR1"/>
<protein>
    <submittedName>
        <fullName evidence="6">Branched-chain amino acid ABC transporter substrate-binding protein</fullName>
    </submittedName>
</protein>
<evidence type="ECO:0000256" key="4">
    <source>
        <dbReference type="SAM" id="SignalP"/>
    </source>
</evidence>
<dbReference type="CDD" id="cd06338">
    <property type="entry name" value="PBP1_ABC_ligand_binding-like"/>
    <property type="match status" value="1"/>
</dbReference>
<keyword evidence="3" id="KW-0029">Amino-acid transport</keyword>
<dbReference type="SUPFAM" id="SSF53822">
    <property type="entry name" value="Periplasmic binding protein-like I"/>
    <property type="match status" value="1"/>
</dbReference>
<evidence type="ECO:0000256" key="1">
    <source>
        <dbReference type="ARBA" id="ARBA00010062"/>
    </source>
</evidence>
<evidence type="ECO:0000313" key="7">
    <source>
        <dbReference type="Proteomes" id="UP000602745"/>
    </source>
</evidence>
<accession>A0A8J2YHR1</accession>
<proteinExistence type="inferred from homology"/>
<dbReference type="PANTHER" id="PTHR30483:SF37">
    <property type="entry name" value="ABC TRANSPORTER SUBSTRATE-BINDING PROTEIN"/>
    <property type="match status" value="1"/>
</dbReference>
<feature type="signal peptide" evidence="4">
    <location>
        <begin position="1"/>
        <end position="27"/>
    </location>
</feature>
<organism evidence="6 7">
    <name type="scientific">Agaricicola taiwanensis</name>
    <dbReference type="NCBI Taxonomy" id="591372"/>
    <lineage>
        <taxon>Bacteria</taxon>
        <taxon>Pseudomonadati</taxon>
        <taxon>Pseudomonadota</taxon>
        <taxon>Alphaproteobacteria</taxon>
        <taxon>Rhodobacterales</taxon>
        <taxon>Paracoccaceae</taxon>
        <taxon>Agaricicola</taxon>
    </lineage>
</organism>
<dbReference type="InterPro" id="IPR051010">
    <property type="entry name" value="BCAA_transport"/>
</dbReference>
<keyword evidence="3" id="KW-0813">Transport</keyword>
<comment type="caution">
    <text evidence="6">The sequence shown here is derived from an EMBL/GenBank/DDBJ whole genome shotgun (WGS) entry which is preliminary data.</text>
</comment>
<reference evidence="6" key="2">
    <citation type="submission" date="2020-09" db="EMBL/GenBank/DDBJ databases">
        <authorList>
            <person name="Sun Q."/>
            <person name="Sedlacek I."/>
        </authorList>
    </citation>
    <scope>NUCLEOTIDE SEQUENCE</scope>
    <source>
        <strain evidence="6">CCM 7684</strain>
    </source>
</reference>
<dbReference type="InterPro" id="IPR028081">
    <property type="entry name" value="Leu-bd"/>
</dbReference>
<keyword evidence="2 4" id="KW-0732">Signal</keyword>
<dbReference type="Pfam" id="PF13458">
    <property type="entry name" value="Peripla_BP_6"/>
    <property type="match status" value="1"/>
</dbReference>
<dbReference type="PANTHER" id="PTHR30483">
    <property type="entry name" value="LEUCINE-SPECIFIC-BINDING PROTEIN"/>
    <property type="match status" value="1"/>
</dbReference>
<name>A0A8J2YHR1_9RHOB</name>
<dbReference type="GO" id="GO:0006865">
    <property type="term" value="P:amino acid transport"/>
    <property type="evidence" value="ECO:0007669"/>
    <property type="project" value="UniProtKB-KW"/>
</dbReference>
<keyword evidence="7" id="KW-1185">Reference proteome</keyword>
<dbReference type="EMBL" id="BMCP01000002">
    <property type="protein sequence ID" value="GGE43469.1"/>
    <property type="molecule type" value="Genomic_DNA"/>
</dbReference>
<evidence type="ECO:0000256" key="3">
    <source>
        <dbReference type="ARBA" id="ARBA00022970"/>
    </source>
</evidence>